<dbReference type="InterPro" id="IPR033712">
    <property type="entry name" value="Pumilio_RNA-bd"/>
</dbReference>
<sequence>MKSIRQEEKEMEMLLKQFPHASSRFRQNHNHHHHHHHDVLAHAHGFYDGMATKSMSPSHGFSDATFPVPNDHINGHRNHDYSNGGGAWHHPCWSPSSLFSDGSSGSGPGSFSGSLSPDIPQPGFGSHLTTEEQLSLIHKLQSMYLGKSRDSLVRLPQNPINPSLRCRFNTAVNYSDIDAFGMPHCSVRADPLLFSSGNFKDFDGVLCDNEGLINRPSVHRDTRHSVVPSQYMPSSISEALIQSQMVSLENYSRLFDPVNSGLVRTRDGIEPIEAFKCEESLIIQGSQLNCGPGSSLDRMKSRKNYKGGNLVNVDNYKGGNLVNVDNLPVSKAKKSQSSSLGFENLMGVKGYLYHMAKDQHGCRFLQQKFEEGKCQVDAVFDEVVDHAMELMVNQFGNYLMQKILEVCDDEQRMRLVSLVTQDPMKLVKVSLNVHGTRVVQKLIETLTSRRQIKLVISALKPGIVDLMKDLNGNHVVQQCLQSFKGEDNKFIFEAAAAHCVDIATHQHGCCVLQRCIACSDGESRAKLVAEVSSNGYLLAQDAFGNYVVQFVLDLNMPSANANFAAQFEGKYVELSKQKFSSNVVEKCLKMFGANDKAKIILELLSVSRFDQLVQDPYANYVIHTALLKSTGALHNALVKAIKPHTEVLRTNPHCKRIFSRSLLKK</sequence>
<gene>
    <name evidence="7" type="ORF">LUZ63_018573</name>
</gene>
<keyword evidence="2" id="KW-0810">Translation regulation</keyword>
<dbReference type="Proteomes" id="UP001151287">
    <property type="component" value="Unassembled WGS sequence"/>
</dbReference>
<dbReference type="EMBL" id="JAMQYH010000005">
    <property type="protein sequence ID" value="KAJ1687183.1"/>
    <property type="molecule type" value="Genomic_DNA"/>
</dbReference>
<dbReference type="SUPFAM" id="SSF48371">
    <property type="entry name" value="ARM repeat"/>
    <property type="match status" value="1"/>
</dbReference>
<feature type="repeat" description="Pumilio" evidence="4">
    <location>
        <begin position="418"/>
        <end position="457"/>
    </location>
</feature>
<reference evidence="7" key="1">
    <citation type="journal article" date="2022" name="Cell">
        <title>Repeat-based holocentromeres influence genome architecture and karyotype evolution.</title>
        <authorList>
            <person name="Hofstatter P.G."/>
            <person name="Thangavel G."/>
            <person name="Lux T."/>
            <person name="Neumann P."/>
            <person name="Vondrak T."/>
            <person name="Novak P."/>
            <person name="Zhang M."/>
            <person name="Costa L."/>
            <person name="Castellani M."/>
            <person name="Scott A."/>
            <person name="Toegelov H."/>
            <person name="Fuchs J."/>
            <person name="Mata-Sucre Y."/>
            <person name="Dias Y."/>
            <person name="Vanzela A.L.L."/>
            <person name="Huettel B."/>
            <person name="Almeida C.C.S."/>
            <person name="Simkova H."/>
            <person name="Souza G."/>
            <person name="Pedrosa-Harand A."/>
            <person name="Macas J."/>
            <person name="Mayer K.F.X."/>
            <person name="Houben A."/>
            <person name="Marques A."/>
        </authorList>
    </citation>
    <scope>NUCLEOTIDE SEQUENCE</scope>
    <source>
        <strain evidence="7">RhyBre1mFocal</strain>
    </source>
</reference>
<comment type="caution">
    <text evidence="7">The sequence shown here is derived from an EMBL/GenBank/DDBJ whole genome shotgun (WGS) entry which is preliminary data.</text>
</comment>
<feature type="domain" description="PUM-HD" evidence="6">
    <location>
        <begin position="323"/>
        <end position="665"/>
    </location>
</feature>
<dbReference type="OrthoDB" id="668540at2759"/>
<evidence type="ECO:0000313" key="7">
    <source>
        <dbReference type="EMBL" id="KAJ1687183.1"/>
    </source>
</evidence>
<dbReference type="InterPro" id="IPR016024">
    <property type="entry name" value="ARM-type_fold"/>
</dbReference>
<keyword evidence="8" id="KW-1185">Reference proteome</keyword>
<evidence type="ECO:0000259" key="6">
    <source>
        <dbReference type="PROSITE" id="PS50303"/>
    </source>
</evidence>
<dbReference type="Pfam" id="PF00806">
    <property type="entry name" value="PUF"/>
    <property type="match status" value="8"/>
</dbReference>
<dbReference type="FunFam" id="1.25.10.10:FF:000237">
    <property type="entry name" value="Pumilio homolog 9"/>
    <property type="match status" value="1"/>
</dbReference>
<evidence type="ECO:0000313" key="8">
    <source>
        <dbReference type="Proteomes" id="UP001151287"/>
    </source>
</evidence>
<evidence type="ECO:0000256" key="3">
    <source>
        <dbReference type="ARBA" id="ARBA00058490"/>
    </source>
</evidence>
<feature type="region of interest" description="Disordered" evidence="5">
    <location>
        <begin position="99"/>
        <end position="127"/>
    </location>
</feature>
<dbReference type="InterPro" id="IPR033133">
    <property type="entry name" value="PUM-HD"/>
</dbReference>
<evidence type="ECO:0000256" key="5">
    <source>
        <dbReference type="SAM" id="MobiDB-lite"/>
    </source>
</evidence>
<dbReference type="PROSITE" id="PS50303">
    <property type="entry name" value="PUM_HD"/>
    <property type="match status" value="1"/>
</dbReference>
<accession>A0A9Q0C4K9</accession>
<feature type="repeat" description="Pumilio" evidence="4">
    <location>
        <begin position="382"/>
        <end position="417"/>
    </location>
</feature>
<feature type="repeat" description="Pumilio" evidence="4">
    <location>
        <begin position="494"/>
        <end position="529"/>
    </location>
</feature>
<dbReference type="InterPro" id="IPR001313">
    <property type="entry name" value="Pumilio_RNA-bd_rpt"/>
</dbReference>
<feature type="repeat" description="Pumilio" evidence="4">
    <location>
        <begin position="566"/>
        <end position="602"/>
    </location>
</feature>
<proteinExistence type="predicted"/>
<dbReference type="GO" id="GO:0006417">
    <property type="term" value="P:regulation of translation"/>
    <property type="evidence" value="ECO:0007669"/>
    <property type="project" value="UniProtKB-KW"/>
</dbReference>
<dbReference type="GO" id="GO:0003729">
    <property type="term" value="F:mRNA binding"/>
    <property type="evidence" value="ECO:0007669"/>
    <property type="project" value="TreeGrafter"/>
</dbReference>
<evidence type="ECO:0000256" key="1">
    <source>
        <dbReference type="ARBA" id="ARBA00022737"/>
    </source>
</evidence>
<keyword evidence="1" id="KW-0677">Repeat</keyword>
<dbReference type="AlphaFoldDB" id="A0A9Q0C4K9"/>
<dbReference type="GO" id="GO:0005737">
    <property type="term" value="C:cytoplasm"/>
    <property type="evidence" value="ECO:0007669"/>
    <property type="project" value="TreeGrafter"/>
</dbReference>
<comment type="function">
    <text evidence="3">Sequence-specific RNA-binding protein that regulates translation and mRNA stability by binding the 3'-UTR of target mRNAs.</text>
</comment>
<name>A0A9Q0C4K9_9POAL</name>
<dbReference type="PANTHER" id="PTHR12537:SF13">
    <property type="entry name" value="PUMILIO HOMOLOGY DOMAIN FAMILY MEMBER 4"/>
    <property type="match status" value="1"/>
</dbReference>
<dbReference type="InterPro" id="IPR011989">
    <property type="entry name" value="ARM-like"/>
</dbReference>
<dbReference type="PANTHER" id="PTHR12537">
    <property type="entry name" value="RNA BINDING PROTEIN PUMILIO-RELATED"/>
    <property type="match status" value="1"/>
</dbReference>
<organism evidence="7 8">
    <name type="scientific">Rhynchospora breviuscula</name>
    <dbReference type="NCBI Taxonomy" id="2022672"/>
    <lineage>
        <taxon>Eukaryota</taxon>
        <taxon>Viridiplantae</taxon>
        <taxon>Streptophyta</taxon>
        <taxon>Embryophyta</taxon>
        <taxon>Tracheophyta</taxon>
        <taxon>Spermatophyta</taxon>
        <taxon>Magnoliopsida</taxon>
        <taxon>Liliopsida</taxon>
        <taxon>Poales</taxon>
        <taxon>Cyperaceae</taxon>
        <taxon>Cyperoideae</taxon>
        <taxon>Rhynchosporeae</taxon>
        <taxon>Rhynchospora</taxon>
    </lineage>
</organism>
<dbReference type="CDD" id="cd07920">
    <property type="entry name" value="Pumilio"/>
    <property type="match status" value="1"/>
</dbReference>
<dbReference type="PROSITE" id="PS50302">
    <property type="entry name" value="PUM"/>
    <property type="match status" value="5"/>
</dbReference>
<dbReference type="Gene3D" id="1.25.10.10">
    <property type="entry name" value="Leucine-rich Repeat Variant"/>
    <property type="match status" value="1"/>
</dbReference>
<protein>
    <recommendedName>
        <fullName evidence="6">PUM-HD domain-containing protein</fullName>
    </recommendedName>
</protein>
<dbReference type="SMART" id="SM00025">
    <property type="entry name" value="Pumilio"/>
    <property type="match status" value="8"/>
</dbReference>
<evidence type="ECO:0000256" key="4">
    <source>
        <dbReference type="PROSITE-ProRule" id="PRU00317"/>
    </source>
</evidence>
<evidence type="ECO:0000256" key="2">
    <source>
        <dbReference type="ARBA" id="ARBA00022845"/>
    </source>
</evidence>
<feature type="repeat" description="Pumilio" evidence="4">
    <location>
        <begin position="458"/>
        <end position="493"/>
    </location>
</feature>